<dbReference type="Proteomes" id="UP001199916">
    <property type="component" value="Unassembled WGS sequence"/>
</dbReference>
<evidence type="ECO:0000313" key="2">
    <source>
        <dbReference type="Proteomes" id="UP001199916"/>
    </source>
</evidence>
<reference evidence="1 2" key="1">
    <citation type="submission" date="2021-11" db="EMBL/GenBank/DDBJ databases">
        <title>Draft genome sequence of Paenibacillus profundus YoMME, a new Gram-positive bacteria with exoelectrogenic properties.</title>
        <authorList>
            <person name="Hubenova Y."/>
            <person name="Hubenova E."/>
            <person name="Manasiev Y."/>
            <person name="Peykov S."/>
            <person name="Mitov M."/>
        </authorList>
    </citation>
    <scope>NUCLEOTIDE SEQUENCE [LARGE SCALE GENOMIC DNA]</scope>
    <source>
        <strain evidence="1 2">YoMME</strain>
    </source>
</reference>
<gene>
    <name evidence="1" type="ORF">LQV63_23175</name>
</gene>
<evidence type="ECO:0000313" key="1">
    <source>
        <dbReference type="EMBL" id="MCE5172187.1"/>
    </source>
</evidence>
<comment type="caution">
    <text evidence="1">The sequence shown here is derived from an EMBL/GenBank/DDBJ whole genome shotgun (WGS) entry which is preliminary data.</text>
</comment>
<protein>
    <submittedName>
        <fullName evidence="1">Uncharacterized protein</fullName>
    </submittedName>
</protein>
<sequence>MTTIVPLSRTAVISVIGGTYERFIDSFKRIAYINGLLGSVCPVQEKEEGKSNSDYSHE</sequence>
<organism evidence="1 2">
    <name type="scientific">Paenibacillus profundus</name>
    <dbReference type="NCBI Taxonomy" id="1173085"/>
    <lineage>
        <taxon>Bacteria</taxon>
        <taxon>Bacillati</taxon>
        <taxon>Bacillota</taxon>
        <taxon>Bacilli</taxon>
        <taxon>Bacillales</taxon>
        <taxon>Paenibacillaceae</taxon>
        <taxon>Paenibacillus</taxon>
    </lineage>
</organism>
<keyword evidence="2" id="KW-1185">Reference proteome</keyword>
<proteinExistence type="predicted"/>
<name>A0ABS8YKU9_9BACL</name>
<dbReference type="EMBL" id="JAJNBZ010000025">
    <property type="protein sequence ID" value="MCE5172187.1"/>
    <property type="molecule type" value="Genomic_DNA"/>
</dbReference>
<accession>A0ABS8YKU9</accession>